<evidence type="ECO:0008006" key="2">
    <source>
        <dbReference type="Google" id="ProtNLM"/>
    </source>
</evidence>
<sequence>MTSRFSNRAIPILFAVLLLGGCGNGPSEGVAPANATTIFVPPREVAATPLPGQTPQTPATAYVGKFPNDPVRGVLFFDRTDIAKALAEAVRDNAIRAHFSETRGPEKPIFEQDGKVVAAGCNARDCSGLNWTFRFDPATGTGEACYHDTATMQDSSRWFTNGTPVMRAGMCPLA</sequence>
<organism evidence="1">
    <name type="scientific">hydrothermal vent metagenome</name>
    <dbReference type="NCBI Taxonomy" id="652676"/>
    <lineage>
        <taxon>unclassified sequences</taxon>
        <taxon>metagenomes</taxon>
        <taxon>ecological metagenomes</taxon>
    </lineage>
</organism>
<evidence type="ECO:0000313" key="1">
    <source>
        <dbReference type="EMBL" id="CUS46251.1"/>
    </source>
</evidence>
<accession>A0A160TNG9</accession>
<proteinExistence type="predicted"/>
<protein>
    <recommendedName>
        <fullName evidence="2">Lipoprotein</fullName>
    </recommendedName>
</protein>
<gene>
    <name evidence="1" type="ORF">MGWOODY_Smn3230</name>
</gene>
<name>A0A160TNG9_9ZZZZ</name>
<dbReference type="PROSITE" id="PS51257">
    <property type="entry name" value="PROKAR_LIPOPROTEIN"/>
    <property type="match status" value="1"/>
</dbReference>
<dbReference type="AlphaFoldDB" id="A0A160TNG9"/>
<reference evidence="1" key="1">
    <citation type="submission" date="2015-10" db="EMBL/GenBank/DDBJ databases">
        <authorList>
            <person name="Gilbert D.G."/>
        </authorList>
    </citation>
    <scope>NUCLEOTIDE SEQUENCE</scope>
</reference>
<dbReference type="EMBL" id="CZQE01000351">
    <property type="protein sequence ID" value="CUS46251.1"/>
    <property type="molecule type" value="Genomic_DNA"/>
</dbReference>